<accession>A0AAD4WID8</accession>
<dbReference type="GO" id="GO:0003952">
    <property type="term" value="F:NAD+ synthase (glutamine-hydrolyzing) activity"/>
    <property type="evidence" value="ECO:0007669"/>
    <property type="project" value="InterPro"/>
</dbReference>
<sequence length="101" mass="11861">MFIFRYGTVLTGTKYLISLPYHTLLVRYNMVPIISPSQMKRYKIDLTGLSSKNLYYRWGAKLTLQEVADKVKHFFKYCSINQHKMTVLTPSYHAESYSPEV</sequence>
<protein>
    <submittedName>
        <fullName evidence="2">Uncharacterized protein</fullName>
    </submittedName>
</protein>
<proteinExistence type="predicted"/>
<reference evidence="2 3" key="1">
    <citation type="journal article" date="2022" name="G3 (Bethesda)">
        <title>Whole-genome sequence and methylome profiling of the almond [Prunus dulcis (Mill.) D.A. Webb] cultivar 'Nonpareil'.</title>
        <authorList>
            <person name="D'Amico-Willman K.M."/>
            <person name="Ouma W.Z."/>
            <person name="Meulia T."/>
            <person name="Sideli G.M."/>
            <person name="Gradziel T.M."/>
            <person name="Fresnedo-Ramirez J."/>
        </authorList>
    </citation>
    <scope>NUCLEOTIDE SEQUENCE [LARGE SCALE GENOMIC DNA]</scope>
    <source>
        <strain evidence="2">Clone GOH B32 T37-40</strain>
    </source>
</reference>
<evidence type="ECO:0000313" key="2">
    <source>
        <dbReference type="EMBL" id="KAI5343648.1"/>
    </source>
</evidence>
<keyword evidence="1" id="KW-0436">Ligase</keyword>
<dbReference type="PANTHER" id="PTHR23090:SF9">
    <property type="entry name" value="GLUTAMINE-DEPENDENT NAD(+) SYNTHETASE"/>
    <property type="match status" value="1"/>
</dbReference>
<dbReference type="Gene3D" id="3.40.50.620">
    <property type="entry name" value="HUPs"/>
    <property type="match status" value="1"/>
</dbReference>
<dbReference type="Proteomes" id="UP001054821">
    <property type="component" value="Chromosome 2"/>
</dbReference>
<dbReference type="EMBL" id="JAJFAZ020000002">
    <property type="protein sequence ID" value="KAI5343648.1"/>
    <property type="molecule type" value="Genomic_DNA"/>
</dbReference>
<comment type="caution">
    <text evidence="2">The sequence shown here is derived from an EMBL/GenBank/DDBJ whole genome shotgun (WGS) entry which is preliminary data.</text>
</comment>
<evidence type="ECO:0000313" key="3">
    <source>
        <dbReference type="Proteomes" id="UP001054821"/>
    </source>
</evidence>
<dbReference type="InterPro" id="IPR014729">
    <property type="entry name" value="Rossmann-like_a/b/a_fold"/>
</dbReference>
<name>A0AAD4WID8_PRUDU</name>
<evidence type="ECO:0000256" key="1">
    <source>
        <dbReference type="ARBA" id="ARBA00022598"/>
    </source>
</evidence>
<dbReference type="AlphaFoldDB" id="A0AAD4WID8"/>
<dbReference type="GO" id="GO:0009435">
    <property type="term" value="P:NAD+ biosynthetic process"/>
    <property type="evidence" value="ECO:0007669"/>
    <property type="project" value="InterPro"/>
</dbReference>
<dbReference type="GO" id="GO:0005737">
    <property type="term" value="C:cytoplasm"/>
    <property type="evidence" value="ECO:0007669"/>
    <property type="project" value="InterPro"/>
</dbReference>
<organism evidence="2 3">
    <name type="scientific">Prunus dulcis</name>
    <name type="common">Almond</name>
    <name type="synonym">Amygdalus dulcis</name>
    <dbReference type="NCBI Taxonomy" id="3755"/>
    <lineage>
        <taxon>Eukaryota</taxon>
        <taxon>Viridiplantae</taxon>
        <taxon>Streptophyta</taxon>
        <taxon>Embryophyta</taxon>
        <taxon>Tracheophyta</taxon>
        <taxon>Spermatophyta</taxon>
        <taxon>Magnoliopsida</taxon>
        <taxon>eudicotyledons</taxon>
        <taxon>Gunneridae</taxon>
        <taxon>Pentapetalae</taxon>
        <taxon>rosids</taxon>
        <taxon>fabids</taxon>
        <taxon>Rosales</taxon>
        <taxon>Rosaceae</taxon>
        <taxon>Amygdaloideae</taxon>
        <taxon>Amygdaleae</taxon>
        <taxon>Prunus</taxon>
    </lineage>
</organism>
<gene>
    <name evidence="2" type="ORF">L3X38_011524</name>
</gene>
<dbReference type="GO" id="GO:0004359">
    <property type="term" value="F:glutaminase activity"/>
    <property type="evidence" value="ECO:0007669"/>
    <property type="project" value="InterPro"/>
</dbReference>
<dbReference type="InterPro" id="IPR003694">
    <property type="entry name" value="NAD_synthase"/>
</dbReference>
<dbReference type="PANTHER" id="PTHR23090">
    <property type="entry name" value="NH 3 /GLUTAMINE-DEPENDENT NAD + SYNTHETASE"/>
    <property type="match status" value="1"/>
</dbReference>
<keyword evidence="3" id="KW-1185">Reference proteome</keyword>